<dbReference type="GO" id="GO:0004077">
    <property type="term" value="F:biotin--[biotin carboxyl-carrier protein] ligase activity"/>
    <property type="evidence" value="ECO:0007669"/>
    <property type="project" value="UniProtKB-EC"/>
</dbReference>
<dbReference type="EMBL" id="CP021983">
    <property type="protein sequence ID" value="ASC74026.1"/>
    <property type="molecule type" value="Genomic_DNA"/>
</dbReference>
<dbReference type="OrthoDB" id="9807064at2"/>
<dbReference type="KEGG" id="hhg:XM38_050000"/>
<dbReference type="Gene3D" id="3.30.930.10">
    <property type="entry name" value="Bira Bifunctional Protein, Domain 2"/>
    <property type="match status" value="1"/>
</dbReference>
<dbReference type="PANTHER" id="PTHR12835:SF5">
    <property type="entry name" value="BIOTIN--PROTEIN LIGASE"/>
    <property type="match status" value="1"/>
</dbReference>
<sequence length="209" mass="22578">MNQAQILKALEDHPDALGVIPSYRAVRPHLDVQIYDCLESTNHHLWQLLDQGATAGTVVIARRQWAGRGQWGRRWQSPEGGLYLSLLLEVEVPVQEQGMLTLASAWGLATALVKVGLPIQIKWPNDLVVMGRKLGGILTEIRRENHQIRYAVIGVGLNWANPVPDSGITLKTLLEQTGGAGLETLESLAALTLRGCFAGPAVLAGSGLG</sequence>
<dbReference type="NCBIfam" id="TIGR00121">
    <property type="entry name" value="birA_ligase"/>
    <property type="match status" value="1"/>
</dbReference>
<dbReference type="GO" id="GO:0005737">
    <property type="term" value="C:cytoplasm"/>
    <property type="evidence" value="ECO:0007669"/>
    <property type="project" value="TreeGrafter"/>
</dbReference>
<evidence type="ECO:0000256" key="1">
    <source>
        <dbReference type="ARBA" id="ARBA00022598"/>
    </source>
</evidence>
<dbReference type="CDD" id="cd16442">
    <property type="entry name" value="BPL"/>
    <property type="match status" value="1"/>
</dbReference>
<dbReference type="InterPro" id="IPR004143">
    <property type="entry name" value="BPL_LPL_catalytic"/>
</dbReference>
<accession>A0A1Z3HUS1</accession>
<evidence type="ECO:0000313" key="3">
    <source>
        <dbReference type="EMBL" id="ASC74026.1"/>
    </source>
</evidence>
<dbReference type="EC" id="6.3.4.15" evidence="3"/>
<dbReference type="InterPro" id="IPR045864">
    <property type="entry name" value="aa-tRNA-synth_II/BPL/LPL"/>
</dbReference>
<dbReference type="Proteomes" id="UP000191901">
    <property type="component" value="Chromosome"/>
</dbReference>
<evidence type="ECO:0000313" key="4">
    <source>
        <dbReference type="Proteomes" id="UP000191901"/>
    </source>
</evidence>
<dbReference type="RefSeq" id="WP_088431298.1">
    <property type="nucleotide sequence ID" value="NZ_CP021983.2"/>
</dbReference>
<keyword evidence="1 3" id="KW-0436">Ligase</keyword>
<reference evidence="3 4" key="1">
    <citation type="journal article" date="2016" name="Biochim. Biophys. Acta">
        <title>Characterization of red-shifted phycobilisomes isolated from the chlorophyll f-containing cyanobacterium Halomicronema hongdechloris.</title>
        <authorList>
            <person name="Li Y."/>
            <person name="Lin Y."/>
            <person name="Garvey C.J."/>
            <person name="Birch D."/>
            <person name="Corkery R.W."/>
            <person name="Loughlin P.C."/>
            <person name="Scheer H."/>
            <person name="Willows R.D."/>
            <person name="Chen M."/>
        </authorList>
    </citation>
    <scope>NUCLEOTIDE SEQUENCE [LARGE SCALE GENOMIC DNA]</scope>
    <source>
        <strain evidence="3 4">C2206</strain>
    </source>
</reference>
<keyword evidence="4" id="KW-1185">Reference proteome</keyword>
<feature type="domain" description="BPL/LPL catalytic" evidence="2">
    <location>
        <begin position="17"/>
        <end position="204"/>
    </location>
</feature>
<dbReference type="AlphaFoldDB" id="A0A1Z3HUS1"/>
<dbReference type="InterPro" id="IPR004408">
    <property type="entry name" value="Biotin_CoA_COase_ligase"/>
</dbReference>
<protein>
    <submittedName>
        <fullName evidence="3">Bifunctional ligase/repressor BirA</fullName>
        <ecNumber evidence="3">6.3.4.15</ecNumber>
    </submittedName>
</protein>
<evidence type="ECO:0000259" key="2">
    <source>
        <dbReference type="PROSITE" id="PS51733"/>
    </source>
</evidence>
<proteinExistence type="predicted"/>
<dbReference type="SUPFAM" id="SSF55681">
    <property type="entry name" value="Class II aaRS and biotin synthetases"/>
    <property type="match status" value="1"/>
</dbReference>
<dbReference type="PANTHER" id="PTHR12835">
    <property type="entry name" value="BIOTIN PROTEIN LIGASE"/>
    <property type="match status" value="1"/>
</dbReference>
<organism evidence="3 4">
    <name type="scientific">Halomicronema hongdechloris C2206</name>
    <dbReference type="NCBI Taxonomy" id="1641165"/>
    <lineage>
        <taxon>Bacteria</taxon>
        <taxon>Bacillati</taxon>
        <taxon>Cyanobacteriota</taxon>
        <taxon>Cyanophyceae</taxon>
        <taxon>Nodosilineales</taxon>
        <taxon>Nodosilineaceae</taxon>
        <taxon>Halomicronema</taxon>
    </lineage>
</organism>
<gene>
    <name evidence="3" type="primary">birA_2</name>
    <name evidence="3" type="ORF">XM38_050000</name>
</gene>
<dbReference type="PROSITE" id="PS51733">
    <property type="entry name" value="BPL_LPL_CATALYTIC"/>
    <property type="match status" value="1"/>
</dbReference>
<dbReference type="Pfam" id="PF03099">
    <property type="entry name" value="BPL_LplA_LipB"/>
    <property type="match status" value="1"/>
</dbReference>
<name>A0A1Z3HUS1_9CYAN</name>